<evidence type="ECO:0000313" key="1">
    <source>
        <dbReference type="EMBL" id="MFC4599761.1"/>
    </source>
</evidence>
<dbReference type="RefSeq" id="WP_378098166.1">
    <property type="nucleotide sequence ID" value="NZ_JBHSEP010000011.1"/>
</dbReference>
<sequence length="58" mass="6283">MVASGTIEKVEAAACIPTGHLLKDTDALGTSLRGDRTKRTIAAERTIESMKRREKAAR</sequence>
<accession>A0ABV9FG81</accession>
<gene>
    <name evidence="1" type="ORF">ACFO3S_16020</name>
</gene>
<keyword evidence="2" id="KW-1185">Reference proteome</keyword>
<evidence type="ECO:0000313" key="2">
    <source>
        <dbReference type="Proteomes" id="UP001596028"/>
    </source>
</evidence>
<dbReference type="EMBL" id="JBHSEP010000011">
    <property type="protein sequence ID" value="MFC4599761.1"/>
    <property type="molecule type" value="Genomic_DNA"/>
</dbReference>
<proteinExistence type="predicted"/>
<comment type="caution">
    <text evidence="1">The sequence shown here is derived from an EMBL/GenBank/DDBJ whole genome shotgun (WGS) entry which is preliminary data.</text>
</comment>
<dbReference type="Proteomes" id="UP001596028">
    <property type="component" value="Unassembled WGS sequence"/>
</dbReference>
<reference evidence="2" key="1">
    <citation type="journal article" date="2019" name="Int. J. Syst. Evol. Microbiol.">
        <title>The Global Catalogue of Microorganisms (GCM) 10K type strain sequencing project: providing services to taxonomists for standard genome sequencing and annotation.</title>
        <authorList>
            <consortium name="The Broad Institute Genomics Platform"/>
            <consortium name="The Broad Institute Genome Sequencing Center for Infectious Disease"/>
            <person name="Wu L."/>
            <person name="Ma J."/>
        </authorList>
    </citation>
    <scope>NUCLEOTIDE SEQUENCE [LARGE SCALE GENOMIC DNA]</scope>
    <source>
        <strain evidence="2">CCUG 49571</strain>
    </source>
</reference>
<protein>
    <submittedName>
        <fullName evidence="1">Uncharacterized protein</fullName>
    </submittedName>
</protein>
<name>A0ABV9FG81_9BACL</name>
<organism evidence="1 2">
    <name type="scientific">Cohnella hongkongensis</name>
    <dbReference type="NCBI Taxonomy" id="178337"/>
    <lineage>
        <taxon>Bacteria</taxon>
        <taxon>Bacillati</taxon>
        <taxon>Bacillota</taxon>
        <taxon>Bacilli</taxon>
        <taxon>Bacillales</taxon>
        <taxon>Paenibacillaceae</taxon>
        <taxon>Cohnella</taxon>
    </lineage>
</organism>